<keyword evidence="2" id="KW-1185">Reference proteome</keyword>
<comment type="caution">
    <text evidence="1">The sequence shown here is derived from an EMBL/GenBank/DDBJ whole genome shotgun (WGS) entry which is preliminary data.</text>
</comment>
<proteinExistence type="predicted"/>
<dbReference type="EMBL" id="BJXA01000003">
    <property type="protein sequence ID" value="GEM36501.1"/>
    <property type="molecule type" value="Genomic_DNA"/>
</dbReference>
<name>A0A511M7E1_9NOCA</name>
<reference evidence="1 2" key="1">
    <citation type="submission" date="2019-07" db="EMBL/GenBank/DDBJ databases">
        <title>Whole genome shotgun sequence of Nocardia ninae NBRC 108245.</title>
        <authorList>
            <person name="Hosoyama A."/>
            <person name="Uohara A."/>
            <person name="Ohji S."/>
            <person name="Ichikawa N."/>
        </authorList>
    </citation>
    <scope>NUCLEOTIDE SEQUENCE [LARGE SCALE GENOMIC DNA]</scope>
    <source>
        <strain evidence="1 2">NBRC 108245</strain>
    </source>
</reference>
<gene>
    <name evidence="1" type="ORF">NN4_10200</name>
</gene>
<accession>A0A511M7E1</accession>
<evidence type="ECO:0000313" key="2">
    <source>
        <dbReference type="Proteomes" id="UP000321424"/>
    </source>
</evidence>
<dbReference type="OrthoDB" id="4955252at2"/>
<organism evidence="1 2">
    <name type="scientific">Nocardia ninae NBRC 108245</name>
    <dbReference type="NCBI Taxonomy" id="1210091"/>
    <lineage>
        <taxon>Bacteria</taxon>
        <taxon>Bacillati</taxon>
        <taxon>Actinomycetota</taxon>
        <taxon>Actinomycetes</taxon>
        <taxon>Mycobacteriales</taxon>
        <taxon>Nocardiaceae</taxon>
        <taxon>Nocardia</taxon>
    </lineage>
</organism>
<protein>
    <submittedName>
        <fullName evidence="1">Uncharacterized protein</fullName>
    </submittedName>
</protein>
<dbReference type="AlphaFoldDB" id="A0A511M7E1"/>
<evidence type="ECO:0000313" key="1">
    <source>
        <dbReference type="EMBL" id="GEM36501.1"/>
    </source>
</evidence>
<dbReference type="Proteomes" id="UP000321424">
    <property type="component" value="Unassembled WGS sequence"/>
</dbReference>
<dbReference type="RefSeq" id="WP_147128754.1">
    <property type="nucleotide sequence ID" value="NZ_BJXA01000003.1"/>
</dbReference>
<sequence length="66" mass="7290">MSIWFAAALVVAAVTLTYFCCIRPMRRGSCRVGAKPAGVERELAELRADLRSLREQDGTESTSESR</sequence>